<dbReference type="Proteomes" id="UP000433883">
    <property type="component" value="Unassembled WGS sequence"/>
</dbReference>
<proteinExistence type="inferred from homology"/>
<gene>
    <name evidence="8" type="ORF">BLS_001134</name>
</gene>
<evidence type="ECO:0000256" key="6">
    <source>
        <dbReference type="SAM" id="MobiDB-lite"/>
    </source>
</evidence>
<dbReference type="Pfam" id="PF12735">
    <property type="entry name" value="IgD3_Trs65"/>
    <property type="match status" value="1"/>
</dbReference>
<dbReference type="GO" id="GO:0006891">
    <property type="term" value="P:intra-Golgi vesicle-mediated transport"/>
    <property type="evidence" value="ECO:0007669"/>
    <property type="project" value="InterPro"/>
</dbReference>
<evidence type="ECO:0000256" key="5">
    <source>
        <dbReference type="ARBA" id="ARBA00023136"/>
    </source>
</evidence>
<feature type="domain" description="Trafficking protein particle complex II-specific subunit 65 IgD3" evidence="7">
    <location>
        <begin position="374"/>
        <end position="544"/>
    </location>
</feature>
<organism evidence="8 9">
    <name type="scientific">Venturia inaequalis</name>
    <name type="common">Apple scab fungus</name>
    <dbReference type="NCBI Taxonomy" id="5025"/>
    <lineage>
        <taxon>Eukaryota</taxon>
        <taxon>Fungi</taxon>
        <taxon>Dikarya</taxon>
        <taxon>Ascomycota</taxon>
        <taxon>Pezizomycotina</taxon>
        <taxon>Dothideomycetes</taxon>
        <taxon>Pleosporomycetidae</taxon>
        <taxon>Venturiales</taxon>
        <taxon>Venturiaceae</taxon>
        <taxon>Venturia</taxon>
    </lineage>
</organism>
<dbReference type="GO" id="GO:0005802">
    <property type="term" value="C:trans-Golgi network"/>
    <property type="evidence" value="ECO:0007669"/>
    <property type="project" value="TreeGrafter"/>
</dbReference>
<comment type="caution">
    <text evidence="8">The sequence shown here is derived from an EMBL/GenBank/DDBJ whole genome shotgun (WGS) entry which is preliminary data.</text>
</comment>
<evidence type="ECO:0000256" key="4">
    <source>
        <dbReference type="ARBA" id="ARBA00022989"/>
    </source>
</evidence>
<feature type="region of interest" description="Disordered" evidence="6">
    <location>
        <begin position="347"/>
        <end position="386"/>
    </location>
</feature>
<evidence type="ECO:0000256" key="1">
    <source>
        <dbReference type="ARBA" id="ARBA00004141"/>
    </source>
</evidence>
<evidence type="ECO:0000259" key="7">
    <source>
        <dbReference type="Pfam" id="PF12735"/>
    </source>
</evidence>
<keyword evidence="5" id="KW-0472">Membrane</keyword>
<evidence type="ECO:0000313" key="8">
    <source>
        <dbReference type="EMBL" id="KAE9977768.1"/>
    </source>
</evidence>
<protein>
    <recommendedName>
        <fullName evidence="7">Trafficking protein particle complex II-specific subunit 65 IgD3 domain-containing protein</fullName>
    </recommendedName>
</protein>
<dbReference type="InterPro" id="IPR024662">
    <property type="entry name" value="Trs65"/>
</dbReference>
<dbReference type="GO" id="GO:0016020">
    <property type="term" value="C:membrane"/>
    <property type="evidence" value="ECO:0007669"/>
    <property type="project" value="UniProtKB-SubCell"/>
</dbReference>
<keyword evidence="4" id="KW-1133">Transmembrane helix</keyword>
<keyword evidence="3" id="KW-0812">Transmembrane</keyword>
<dbReference type="PANTHER" id="PTHR28159">
    <property type="entry name" value="TRAFFICKING PROTEIN PARTICLE COMPLEX II-SPECIFIC SUBUNIT 65"/>
    <property type="match status" value="1"/>
</dbReference>
<name>A0A8H3YZL6_VENIN</name>
<accession>A0A8H3YZL6</accession>
<evidence type="ECO:0000313" key="9">
    <source>
        <dbReference type="Proteomes" id="UP000433883"/>
    </source>
</evidence>
<dbReference type="InterPro" id="IPR055420">
    <property type="entry name" value="IgD3_Trs65"/>
</dbReference>
<evidence type="ECO:0000256" key="2">
    <source>
        <dbReference type="ARBA" id="ARBA00006824"/>
    </source>
</evidence>
<comment type="similarity">
    <text evidence="2">Belongs to the peroxisomal membrane protein PXMP2/4 family.</text>
</comment>
<dbReference type="EMBL" id="WNWQ01000124">
    <property type="protein sequence ID" value="KAE9977768.1"/>
    <property type="molecule type" value="Genomic_DNA"/>
</dbReference>
<dbReference type="Pfam" id="PF04117">
    <property type="entry name" value="Mpv17_PMP22"/>
    <property type="match status" value="1"/>
</dbReference>
<sequence length="741" mass="81369">MAEAEHNRVRTSTEFIEDTVLEAFVPSASTLDIQNLLENWNGEVPDDSSSIVPFIEQRHFLLLGSLFTVYYQDRLLLITGEDTLEAYLDRLAIALEARAYGSSFPKSSEEKPAVINELLFSGTIKDSDPTICATEVQSEGRPKNKINKLSFFFTPSASLKPAALDRGIIDDEYLPSEIPQPINLLQPFANDPALDGLRPSLSALRISRSAPVPTVPKALLRPLRSGPRRLFRAAPAFLWRVRFTKSPASSEPNVTIASLDLEISSFAGSNVSINKMDLSISPGHVEPLGPQLPLISQPGDQITMLYILRPPVGDTTSTVNQSYFLTLNAAAGVLVSSTCTPRIHIDWTTPVDLPSSRQNSRASPSKAPSKPLGPDSLPITDHTAPSIPSSVNANGVFFTISGPQEVEVGEVFQWNLFAVNRSDQVHRLAVLAMPKRRHTDGRHDAKESNSSFKMTTEADKDGIVEAVLDEKVIYTLQRNAVQEATEVICLSPDIRIGPLAPAACFTTELKFVALACGVLYLDSLRVVDLNTQDTTDIRELPDIILGGIADTTAQTLTSIRQNAVRKPGGPDKDDFIAIEIHELDKKNPFGPEELIPDSWSLPPPFDFERLTRFMAYGFLMAPVQHKWFAFLSKTFPLTKSSGTSSALKRVAFDQLLFSPVGLAIFFTFMTVAEGGGKRAIARKFQDLYVPALKANYIVWPAVQMLNFRVIPLQFQIPFVSTIGIAWTAYLSLTTSSPSLEA</sequence>
<evidence type="ECO:0000256" key="3">
    <source>
        <dbReference type="ARBA" id="ARBA00022692"/>
    </source>
</evidence>
<dbReference type="GO" id="GO:1990071">
    <property type="term" value="C:TRAPPII protein complex"/>
    <property type="evidence" value="ECO:0007669"/>
    <property type="project" value="InterPro"/>
</dbReference>
<comment type="subcellular location">
    <subcellularLocation>
        <location evidence="1">Membrane</location>
        <topology evidence="1">Multi-pass membrane protein</topology>
    </subcellularLocation>
</comment>
<reference evidence="8 9" key="1">
    <citation type="submission" date="2019-11" db="EMBL/GenBank/DDBJ databases">
        <title>Venturia inaequalis Genome Resource.</title>
        <authorList>
            <person name="Lichtner F.J."/>
        </authorList>
    </citation>
    <scope>NUCLEOTIDE SEQUENCE [LARGE SCALE GENOMIC DNA]</scope>
    <source>
        <strain evidence="8">Bline_iso_100314</strain>
    </source>
</reference>
<dbReference type="InterPro" id="IPR007248">
    <property type="entry name" value="Mpv17_PMP22"/>
</dbReference>
<dbReference type="AlphaFoldDB" id="A0A8H3YZL6"/>
<dbReference type="PANTHER" id="PTHR28159:SF1">
    <property type="entry name" value="TRAFFICKING PROTEIN PARTICLE COMPLEX II-SPECIFIC SUBUNIT 65"/>
    <property type="match status" value="1"/>
</dbReference>